<dbReference type="RefSeq" id="WP_305109091.1">
    <property type="nucleotide sequence ID" value="NZ_JAUTWS010000196.1"/>
</dbReference>
<protein>
    <recommendedName>
        <fullName evidence="3 8">Carbonic anhydrase</fullName>
        <ecNumber evidence="3 8">4.2.1.1</ecNumber>
    </recommendedName>
    <alternativeName>
        <fullName evidence="8">Carbonate dehydratase</fullName>
    </alternativeName>
</protein>
<dbReference type="PANTHER" id="PTHR11002:SF76">
    <property type="entry name" value="CARBONIC ANHYDRASE"/>
    <property type="match status" value="1"/>
</dbReference>
<keyword evidence="5 8" id="KW-0862">Zinc</keyword>
<keyword evidence="4" id="KW-0479">Metal-binding</keyword>
<dbReference type="Proteomes" id="UP001243009">
    <property type="component" value="Unassembled WGS sequence"/>
</dbReference>
<dbReference type="EMBL" id="JAUTWS010000196">
    <property type="protein sequence ID" value="MDO9714256.1"/>
    <property type="molecule type" value="Genomic_DNA"/>
</dbReference>
<dbReference type="EC" id="4.2.1.1" evidence="3 8"/>
<keyword evidence="10" id="KW-1185">Reference proteome</keyword>
<comment type="cofactor">
    <cofactor evidence="1">
        <name>Zn(2+)</name>
        <dbReference type="ChEBI" id="CHEBI:29105"/>
    </cofactor>
</comment>
<dbReference type="PANTHER" id="PTHR11002">
    <property type="entry name" value="CARBONIC ANHYDRASE"/>
    <property type="match status" value="1"/>
</dbReference>
<proteinExistence type="inferred from homology"/>
<name>A0ABT9EDG5_9PROT</name>
<dbReference type="Gene3D" id="3.40.1050.10">
    <property type="entry name" value="Carbonic anhydrase"/>
    <property type="match status" value="1"/>
</dbReference>
<accession>A0ABT9EDG5</accession>
<evidence type="ECO:0000256" key="6">
    <source>
        <dbReference type="ARBA" id="ARBA00023239"/>
    </source>
</evidence>
<dbReference type="SMART" id="SM00947">
    <property type="entry name" value="Pro_CA"/>
    <property type="match status" value="1"/>
</dbReference>
<comment type="catalytic activity">
    <reaction evidence="7 8">
        <text>hydrogencarbonate + H(+) = CO2 + H2O</text>
        <dbReference type="Rhea" id="RHEA:10748"/>
        <dbReference type="ChEBI" id="CHEBI:15377"/>
        <dbReference type="ChEBI" id="CHEBI:15378"/>
        <dbReference type="ChEBI" id="CHEBI:16526"/>
        <dbReference type="ChEBI" id="CHEBI:17544"/>
        <dbReference type="EC" id="4.2.1.1"/>
    </reaction>
</comment>
<dbReference type="SUPFAM" id="SSF53056">
    <property type="entry name" value="beta-carbonic anhydrase, cab"/>
    <property type="match status" value="1"/>
</dbReference>
<comment type="function">
    <text evidence="8">Reversible hydration of carbon dioxide.</text>
</comment>
<evidence type="ECO:0000256" key="3">
    <source>
        <dbReference type="ARBA" id="ARBA00012925"/>
    </source>
</evidence>
<dbReference type="InterPro" id="IPR036874">
    <property type="entry name" value="Carbonic_anhydrase_sf"/>
</dbReference>
<dbReference type="GO" id="GO:0004089">
    <property type="term" value="F:carbonate dehydratase activity"/>
    <property type="evidence" value="ECO:0007669"/>
    <property type="project" value="UniProtKB-EC"/>
</dbReference>
<dbReference type="InterPro" id="IPR045066">
    <property type="entry name" value="Beta_CA_cladeB"/>
</dbReference>
<evidence type="ECO:0000256" key="2">
    <source>
        <dbReference type="ARBA" id="ARBA00006217"/>
    </source>
</evidence>
<keyword evidence="6 8" id="KW-0456">Lyase</keyword>
<gene>
    <name evidence="9" type="ORF">Q7A36_38550</name>
</gene>
<dbReference type="Pfam" id="PF00484">
    <property type="entry name" value="Pro_CA"/>
    <property type="match status" value="1"/>
</dbReference>
<dbReference type="InterPro" id="IPR015892">
    <property type="entry name" value="Carbonic_anhydrase_CS"/>
</dbReference>
<comment type="similarity">
    <text evidence="2 8">Belongs to the beta-class carbonic anhydrase family.</text>
</comment>
<sequence length="259" mass="28335">MSQDGGRLNQPAAEIGVWCAYLPTNAHSRGMHMNRLVDGHVRFKRDVFPERKDAFLRLAQAQSPQAMIITCADSRIVPELILQADPGDLFVYRNAGNLVPPYSGSVSDGASAAIEYAVVALGVQHIVILGHSDCGAMKATLRCDDPEGMPTVRAWLRHADVARDVVARRDGRLPARDKLDALVHQNVISQLYHLRTHPSVAARLATGQLGLHGWVYHIPDGAIVAVDDSGQFRPLEDCERTREADTTAPRCATHLVGMR</sequence>
<evidence type="ECO:0000256" key="5">
    <source>
        <dbReference type="ARBA" id="ARBA00022833"/>
    </source>
</evidence>
<dbReference type="PROSITE" id="PS00704">
    <property type="entry name" value="PROK_CO2_ANHYDRASE_1"/>
    <property type="match status" value="1"/>
</dbReference>
<dbReference type="InterPro" id="IPR001765">
    <property type="entry name" value="Carbonic_anhydrase"/>
</dbReference>
<evidence type="ECO:0000256" key="4">
    <source>
        <dbReference type="ARBA" id="ARBA00022723"/>
    </source>
</evidence>
<evidence type="ECO:0000256" key="8">
    <source>
        <dbReference type="RuleBase" id="RU003956"/>
    </source>
</evidence>
<evidence type="ECO:0000256" key="7">
    <source>
        <dbReference type="ARBA" id="ARBA00048348"/>
    </source>
</evidence>
<evidence type="ECO:0000313" key="10">
    <source>
        <dbReference type="Proteomes" id="UP001243009"/>
    </source>
</evidence>
<evidence type="ECO:0000256" key="1">
    <source>
        <dbReference type="ARBA" id="ARBA00001947"/>
    </source>
</evidence>
<organism evidence="9 10">
    <name type="scientific">Paracraurococcus lichenis</name>
    <dbReference type="NCBI Taxonomy" id="3064888"/>
    <lineage>
        <taxon>Bacteria</taxon>
        <taxon>Pseudomonadati</taxon>
        <taxon>Pseudomonadota</taxon>
        <taxon>Alphaproteobacteria</taxon>
        <taxon>Acetobacterales</taxon>
        <taxon>Roseomonadaceae</taxon>
        <taxon>Paracraurococcus</taxon>
    </lineage>
</organism>
<reference evidence="9 10" key="1">
    <citation type="submission" date="2023-08" db="EMBL/GenBank/DDBJ databases">
        <title>The draft genome sequence of Paracraurococcus sp. LOR1-02.</title>
        <authorList>
            <person name="Kingkaew E."/>
            <person name="Tanasupawat S."/>
        </authorList>
    </citation>
    <scope>NUCLEOTIDE SEQUENCE [LARGE SCALE GENOMIC DNA]</scope>
    <source>
        <strain evidence="9 10">LOR1-02</strain>
    </source>
</reference>
<dbReference type="CDD" id="cd00884">
    <property type="entry name" value="beta_CA_cladeB"/>
    <property type="match status" value="1"/>
</dbReference>
<dbReference type="PROSITE" id="PS00705">
    <property type="entry name" value="PROK_CO2_ANHYDRASE_2"/>
    <property type="match status" value="1"/>
</dbReference>
<evidence type="ECO:0000313" key="9">
    <source>
        <dbReference type="EMBL" id="MDO9714256.1"/>
    </source>
</evidence>
<comment type="caution">
    <text evidence="9">The sequence shown here is derived from an EMBL/GenBank/DDBJ whole genome shotgun (WGS) entry which is preliminary data.</text>
</comment>